<keyword evidence="1" id="KW-0472">Membrane</keyword>
<accession>A0A0E3ZU39</accession>
<dbReference type="Proteomes" id="UP000033054">
    <property type="component" value="Chromosome"/>
</dbReference>
<name>A0A0E3ZU39_9BACT</name>
<protein>
    <submittedName>
        <fullName evidence="2">Uncharacterized protein</fullName>
    </submittedName>
</protein>
<dbReference type="PATRIC" id="fig|1379870.5.peg.1868"/>
<dbReference type="OrthoDB" id="9912314at2"/>
<keyword evidence="3" id="KW-1185">Reference proteome</keyword>
<reference evidence="2 3" key="1">
    <citation type="journal article" date="2014" name="Curr. Microbiol.">
        <title>Spirosoma radiotolerans sp. nov., a gamma-radiation-resistant bacterium isolated from gamma ray-irradiated soil.</title>
        <authorList>
            <person name="Lee J.J."/>
            <person name="Srinivasan S."/>
            <person name="Lim S."/>
            <person name="Joe M."/>
            <person name="Im S."/>
            <person name="Bae S.I."/>
            <person name="Park K.R."/>
            <person name="Han J.H."/>
            <person name="Park S.H."/>
            <person name="Joo B.M."/>
            <person name="Park S.J."/>
            <person name="Kim M.K."/>
        </authorList>
    </citation>
    <scope>NUCLEOTIDE SEQUENCE [LARGE SCALE GENOMIC DNA]</scope>
    <source>
        <strain evidence="2 3">DG5A</strain>
    </source>
</reference>
<gene>
    <name evidence="2" type="ORF">SD10_08550</name>
</gene>
<dbReference type="AlphaFoldDB" id="A0A0E3ZU39"/>
<evidence type="ECO:0000313" key="2">
    <source>
        <dbReference type="EMBL" id="AKD54944.1"/>
    </source>
</evidence>
<evidence type="ECO:0000313" key="3">
    <source>
        <dbReference type="Proteomes" id="UP000033054"/>
    </source>
</evidence>
<dbReference type="EMBL" id="CP010429">
    <property type="protein sequence ID" value="AKD54944.1"/>
    <property type="molecule type" value="Genomic_DNA"/>
</dbReference>
<sequence>MAKGCLIVIIVVISVPLFIWVLSFTVFSDEPATSEKMLEILNQESNNQTAIPTYIELLEKVNNHKKDVIESSRVKDTAQCFNFPLGLRSTQDRTLPNKILIICDSIASRVNKSVYLTVCRDSSVTLTTHVTDYKNYLYVSHKFYRVDSTEQYGKVNDGKVMSLKNVSGYSKERTVKGRYRYVVEVQDAFNYIDPNNFAPN</sequence>
<organism evidence="2 3">
    <name type="scientific">Spirosoma radiotolerans</name>
    <dbReference type="NCBI Taxonomy" id="1379870"/>
    <lineage>
        <taxon>Bacteria</taxon>
        <taxon>Pseudomonadati</taxon>
        <taxon>Bacteroidota</taxon>
        <taxon>Cytophagia</taxon>
        <taxon>Cytophagales</taxon>
        <taxon>Cytophagaceae</taxon>
        <taxon>Spirosoma</taxon>
    </lineage>
</organism>
<keyword evidence="1" id="KW-1133">Transmembrane helix</keyword>
<dbReference type="KEGG" id="srd:SD10_08550"/>
<dbReference type="HOGENOM" id="CLU_1365487_0_0_10"/>
<dbReference type="RefSeq" id="WP_046573424.1">
    <property type="nucleotide sequence ID" value="NZ_CP010429.1"/>
</dbReference>
<proteinExistence type="predicted"/>
<feature type="transmembrane region" description="Helical" evidence="1">
    <location>
        <begin position="6"/>
        <end position="27"/>
    </location>
</feature>
<evidence type="ECO:0000256" key="1">
    <source>
        <dbReference type="SAM" id="Phobius"/>
    </source>
</evidence>
<keyword evidence="1" id="KW-0812">Transmembrane</keyword>